<evidence type="ECO:0000313" key="10">
    <source>
        <dbReference type="EMBL" id="CAE6814913.1"/>
    </source>
</evidence>
<feature type="transmembrane region" description="Helical" evidence="8">
    <location>
        <begin position="438"/>
        <end position="455"/>
    </location>
</feature>
<dbReference type="Pfam" id="PF00528">
    <property type="entry name" value="BPD_transp_1"/>
    <property type="match status" value="2"/>
</dbReference>
<sequence>MASVIAQRGLARRWWRSGRVGRTAALGMLFVALGLLVALPTAFVALQAIFPQLNHGSFAHPLAAIRSTLTQSDTWPLLGNTLRFGVAVALASIALGVPLGALRGLTRLPAARLWDLLFLAPFLIPPYLAALGWMLLLQPHGYLQQLAGFDLGGYLFSFAGIALTMTLSVFPVVYFAVSRALMSTGGRLAQVARVCGATPWRAFVRITLPLAAPAIAASTLLAFTMAIEEFGIPSALGARAGFSLLVTSIEARFSDWPIDLSGAAVLSALLALTALAAFIAQRRLLAGRDFDTQTGKPVASDPFELGRWRWPVLLLFGAAAFCTTIAPLGAIVATSFVRTLSGGLSVSNLTLAHFAAIASMGEGAGALFTSLGLAAATAVLTGTMGFLAAWIIIKTRTPGRAALDGLTLLPHAMPGIVIGVGLILAWNLPFWPITPYNTWAILLLSYSCLLLPYPVRYASAALRQIGGSLEAAARVHGATEARVLWRIVLPLVAPPLAASMMIVFAVASRELVTSLLLSPSGVQTASVFIWQQFEQGSIGDGMAMGTLMLVISGAVLALASFWTRRLVLLCHINARAIYSRTGRVPSLHEP</sequence>
<evidence type="ECO:0000313" key="11">
    <source>
        <dbReference type="Proteomes" id="UP000674425"/>
    </source>
</evidence>
<gene>
    <name evidence="10" type="ORF">R69658_05576</name>
</gene>
<feature type="transmembrane region" description="Helical" evidence="8">
    <location>
        <begin position="155"/>
        <end position="177"/>
    </location>
</feature>
<proteinExistence type="inferred from homology"/>
<feature type="transmembrane region" description="Helical" evidence="8">
    <location>
        <begin position="82"/>
        <end position="102"/>
    </location>
</feature>
<evidence type="ECO:0000256" key="8">
    <source>
        <dbReference type="RuleBase" id="RU363032"/>
    </source>
</evidence>
<protein>
    <recommendedName>
        <fullName evidence="9">ABC transmembrane type-1 domain-containing protein</fullName>
    </recommendedName>
</protein>
<name>A0ABM8SJZ0_9BURK</name>
<feature type="transmembrane region" description="Helical" evidence="8">
    <location>
        <begin position="20"/>
        <end position="50"/>
    </location>
</feature>
<keyword evidence="6 8" id="KW-1133">Transmembrane helix</keyword>
<evidence type="ECO:0000259" key="9">
    <source>
        <dbReference type="PROSITE" id="PS50928"/>
    </source>
</evidence>
<feature type="transmembrane region" description="Helical" evidence="8">
    <location>
        <begin position="206"/>
        <end position="227"/>
    </location>
</feature>
<dbReference type="Proteomes" id="UP000674425">
    <property type="component" value="Unassembled WGS sequence"/>
</dbReference>
<feature type="transmembrane region" description="Helical" evidence="8">
    <location>
        <begin position="542"/>
        <end position="562"/>
    </location>
</feature>
<reference evidence="10 11" key="1">
    <citation type="submission" date="2021-02" db="EMBL/GenBank/DDBJ databases">
        <authorList>
            <person name="Vanwijnsberghe S."/>
        </authorList>
    </citation>
    <scope>NUCLEOTIDE SEQUENCE [LARGE SCALE GENOMIC DNA]</scope>
    <source>
        <strain evidence="10 11">R-69658</strain>
    </source>
</reference>
<evidence type="ECO:0000256" key="5">
    <source>
        <dbReference type="ARBA" id="ARBA00022692"/>
    </source>
</evidence>
<keyword evidence="7 8" id="KW-0472">Membrane</keyword>
<dbReference type="InterPro" id="IPR000515">
    <property type="entry name" value="MetI-like"/>
</dbReference>
<keyword evidence="2 8" id="KW-0813">Transport</keyword>
<evidence type="ECO:0000256" key="1">
    <source>
        <dbReference type="ARBA" id="ARBA00004429"/>
    </source>
</evidence>
<keyword evidence="11" id="KW-1185">Reference proteome</keyword>
<evidence type="ECO:0000256" key="7">
    <source>
        <dbReference type="ARBA" id="ARBA00023136"/>
    </source>
</evidence>
<organism evidence="10 11">
    <name type="scientific">Paraburkholderia aspalathi</name>
    <dbReference type="NCBI Taxonomy" id="1324617"/>
    <lineage>
        <taxon>Bacteria</taxon>
        <taxon>Pseudomonadati</taxon>
        <taxon>Pseudomonadota</taxon>
        <taxon>Betaproteobacteria</taxon>
        <taxon>Burkholderiales</taxon>
        <taxon>Burkholderiaceae</taxon>
        <taxon>Paraburkholderia</taxon>
    </lineage>
</organism>
<feature type="transmembrane region" description="Helical" evidence="8">
    <location>
        <begin position="483"/>
        <end position="505"/>
    </location>
</feature>
<dbReference type="EMBL" id="CAJNAU010000067">
    <property type="protein sequence ID" value="CAE6814913.1"/>
    <property type="molecule type" value="Genomic_DNA"/>
</dbReference>
<evidence type="ECO:0000256" key="4">
    <source>
        <dbReference type="ARBA" id="ARBA00022519"/>
    </source>
</evidence>
<comment type="similarity">
    <text evidence="8">Belongs to the binding-protein-dependent transport system permease family.</text>
</comment>
<comment type="subcellular location">
    <subcellularLocation>
        <location evidence="1">Cell inner membrane</location>
        <topology evidence="1">Multi-pass membrane protein</topology>
    </subcellularLocation>
    <subcellularLocation>
        <location evidence="8">Cell membrane</location>
        <topology evidence="8">Multi-pass membrane protein</topology>
    </subcellularLocation>
</comment>
<accession>A0ABM8SJZ0</accession>
<feature type="transmembrane region" description="Helical" evidence="8">
    <location>
        <begin position="367"/>
        <end position="393"/>
    </location>
</feature>
<keyword evidence="5 8" id="KW-0812">Transmembrane</keyword>
<keyword evidence="4" id="KW-0997">Cell inner membrane</keyword>
<evidence type="ECO:0000256" key="3">
    <source>
        <dbReference type="ARBA" id="ARBA00022475"/>
    </source>
</evidence>
<dbReference type="RefSeq" id="WP_200621009.1">
    <property type="nucleotide sequence ID" value="NZ_CAJNAU010000067.1"/>
</dbReference>
<dbReference type="PROSITE" id="PS50928">
    <property type="entry name" value="ABC_TM1"/>
    <property type="match status" value="2"/>
</dbReference>
<feature type="transmembrane region" description="Helical" evidence="8">
    <location>
        <begin position="260"/>
        <end position="280"/>
    </location>
</feature>
<evidence type="ECO:0000256" key="6">
    <source>
        <dbReference type="ARBA" id="ARBA00022989"/>
    </source>
</evidence>
<dbReference type="PANTHER" id="PTHR43357">
    <property type="entry name" value="INNER MEMBRANE ABC TRANSPORTER PERMEASE PROTEIN YDCV"/>
    <property type="match status" value="1"/>
</dbReference>
<feature type="transmembrane region" description="Helical" evidence="8">
    <location>
        <begin position="405"/>
        <end position="426"/>
    </location>
</feature>
<feature type="transmembrane region" description="Helical" evidence="8">
    <location>
        <begin position="312"/>
        <end position="337"/>
    </location>
</feature>
<feature type="transmembrane region" description="Helical" evidence="8">
    <location>
        <begin position="114"/>
        <end position="135"/>
    </location>
</feature>
<dbReference type="SUPFAM" id="SSF161098">
    <property type="entry name" value="MetI-like"/>
    <property type="match status" value="2"/>
</dbReference>
<dbReference type="Gene3D" id="1.10.3720.10">
    <property type="entry name" value="MetI-like"/>
    <property type="match status" value="2"/>
</dbReference>
<dbReference type="CDD" id="cd06261">
    <property type="entry name" value="TM_PBP2"/>
    <property type="match status" value="2"/>
</dbReference>
<dbReference type="InterPro" id="IPR035906">
    <property type="entry name" value="MetI-like_sf"/>
</dbReference>
<evidence type="ECO:0000256" key="2">
    <source>
        <dbReference type="ARBA" id="ARBA00022448"/>
    </source>
</evidence>
<dbReference type="PANTHER" id="PTHR43357:SF3">
    <property type="entry name" value="FE(3+)-TRANSPORT SYSTEM PERMEASE PROTEIN FBPB 2"/>
    <property type="match status" value="1"/>
</dbReference>
<comment type="caution">
    <text evidence="10">The sequence shown here is derived from an EMBL/GenBank/DDBJ whole genome shotgun (WGS) entry which is preliminary data.</text>
</comment>
<feature type="domain" description="ABC transmembrane type-1" evidence="9">
    <location>
        <begin position="78"/>
        <end position="281"/>
    </location>
</feature>
<keyword evidence="3" id="KW-1003">Cell membrane</keyword>
<feature type="domain" description="ABC transmembrane type-1" evidence="9">
    <location>
        <begin position="367"/>
        <end position="559"/>
    </location>
</feature>